<keyword evidence="2" id="KW-1185">Reference proteome</keyword>
<protein>
    <submittedName>
        <fullName evidence="1">Uncharacterized protein</fullName>
    </submittedName>
</protein>
<sequence length="91" mass="9704">MSPLRHAYVGDTPATASLPVLCVKVDGSPVPPGITPDANAGWARGTVGATLPTPGTRLTSRLTADRLCEDVFFRGTRFWVAINDQLANPWN</sequence>
<dbReference type="AlphaFoldDB" id="A0A6G4ANZ7"/>
<dbReference type="Proteomes" id="UP000476310">
    <property type="component" value="Unassembled WGS sequence"/>
</dbReference>
<accession>A0A6G4ANZ7</accession>
<reference evidence="1" key="1">
    <citation type="submission" date="2020-02" db="EMBL/GenBank/DDBJ databases">
        <title>A new Streptomyces sp. for controlling soil-borne diseases.</title>
        <authorList>
            <person name="Li X."/>
            <person name="Tian Y."/>
            <person name="Gao K."/>
        </authorList>
    </citation>
    <scope>NUCLEOTIDE SEQUENCE [LARGE SCALE GENOMIC DNA]</scope>
    <source>
        <strain evidence="1">0250</strain>
    </source>
</reference>
<dbReference type="RefSeq" id="WP_164431943.1">
    <property type="nucleotide sequence ID" value="NZ_JAAIKT010000042.1"/>
</dbReference>
<evidence type="ECO:0000313" key="2">
    <source>
        <dbReference type="Proteomes" id="UP000476310"/>
    </source>
</evidence>
<gene>
    <name evidence="1" type="ORF">G4H13_29205</name>
</gene>
<comment type="caution">
    <text evidence="1">The sequence shown here is derived from an EMBL/GenBank/DDBJ whole genome shotgun (WGS) entry which is preliminary data.</text>
</comment>
<name>A0A6G4ANZ7_9ACTN</name>
<organism evidence="1 2">
    <name type="scientific">Streptomyces rhizosphaericus</name>
    <dbReference type="NCBI Taxonomy" id="114699"/>
    <lineage>
        <taxon>Bacteria</taxon>
        <taxon>Bacillati</taxon>
        <taxon>Actinomycetota</taxon>
        <taxon>Actinomycetes</taxon>
        <taxon>Kitasatosporales</taxon>
        <taxon>Streptomycetaceae</taxon>
        <taxon>Streptomyces</taxon>
        <taxon>Streptomyces violaceusniger group</taxon>
    </lineage>
</organism>
<proteinExistence type="predicted"/>
<dbReference type="EMBL" id="JAAIKT010000042">
    <property type="protein sequence ID" value="NEW74331.1"/>
    <property type="molecule type" value="Genomic_DNA"/>
</dbReference>
<evidence type="ECO:0000313" key="1">
    <source>
        <dbReference type="EMBL" id="NEW74331.1"/>
    </source>
</evidence>